<sequence length="181" mass="20353">MHYSPMPNMDMSSSIDNIEIPIPSCLISLYNFTLYVLSLLFLLCYQYPKITFSVGMVLSYFAISTVLDAIIRAFFTAPINRFPLAIALILAAIAWYMHRLIKENDEMVMRDALQAADLAAARQLRYLGVGDGYGSRSSSSSEEEGEQEALTRERASLGGLDLDVWQGGERIKRRGWTPKKI</sequence>
<evidence type="ECO:0000313" key="3">
    <source>
        <dbReference type="EMBL" id="KAL2073057.1"/>
    </source>
</evidence>
<evidence type="ECO:0000256" key="2">
    <source>
        <dbReference type="SAM" id="Phobius"/>
    </source>
</evidence>
<feature type="transmembrane region" description="Helical" evidence="2">
    <location>
        <begin position="20"/>
        <end position="45"/>
    </location>
</feature>
<dbReference type="Proteomes" id="UP001595075">
    <property type="component" value="Unassembled WGS sequence"/>
</dbReference>
<dbReference type="EMBL" id="JAZHXI010000003">
    <property type="protein sequence ID" value="KAL2073057.1"/>
    <property type="molecule type" value="Genomic_DNA"/>
</dbReference>
<evidence type="ECO:0000313" key="4">
    <source>
        <dbReference type="Proteomes" id="UP001595075"/>
    </source>
</evidence>
<feature type="transmembrane region" description="Helical" evidence="2">
    <location>
        <begin position="57"/>
        <end position="75"/>
    </location>
</feature>
<protein>
    <submittedName>
        <fullName evidence="3">Uncharacterized protein</fullName>
    </submittedName>
</protein>
<reference evidence="3 4" key="1">
    <citation type="journal article" date="2024" name="Commun. Biol.">
        <title>Comparative genomic analysis of thermophilic fungi reveals convergent evolutionary adaptations and gene losses.</title>
        <authorList>
            <person name="Steindorff A.S."/>
            <person name="Aguilar-Pontes M.V."/>
            <person name="Robinson A.J."/>
            <person name="Andreopoulos B."/>
            <person name="LaButti K."/>
            <person name="Kuo A."/>
            <person name="Mondo S."/>
            <person name="Riley R."/>
            <person name="Otillar R."/>
            <person name="Haridas S."/>
            <person name="Lipzen A."/>
            <person name="Grimwood J."/>
            <person name="Schmutz J."/>
            <person name="Clum A."/>
            <person name="Reid I.D."/>
            <person name="Moisan M.C."/>
            <person name="Butler G."/>
            <person name="Nguyen T.T.M."/>
            <person name="Dewar K."/>
            <person name="Conant G."/>
            <person name="Drula E."/>
            <person name="Henrissat B."/>
            <person name="Hansel C."/>
            <person name="Singer S."/>
            <person name="Hutchinson M.I."/>
            <person name="de Vries R.P."/>
            <person name="Natvig D.O."/>
            <person name="Powell A.J."/>
            <person name="Tsang A."/>
            <person name="Grigoriev I.V."/>
        </authorList>
    </citation>
    <scope>NUCLEOTIDE SEQUENCE [LARGE SCALE GENOMIC DNA]</scope>
    <source>
        <strain evidence="3 4">CBS 494.80</strain>
    </source>
</reference>
<evidence type="ECO:0000256" key="1">
    <source>
        <dbReference type="SAM" id="MobiDB-lite"/>
    </source>
</evidence>
<keyword evidence="4" id="KW-1185">Reference proteome</keyword>
<gene>
    <name evidence="3" type="ORF">VTL71DRAFT_10381</name>
</gene>
<name>A0ABR4CTD8_9HELO</name>
<feature type="region of interest" description="Disordered" evidence="1">
    <location>
        <begin position="132"/>
        <end position="154"/>
    </location>
</feature>
<keyword evidence="2" id="KW-0472">Membrane</keyword>
<comment type="caution">
    <text evidence="3">The sequence shown here is derived from an EMBL/GenBank/DDBJ whole genome shotgun (WGS) entry which is preliminary data.</text>
</comment>
<accession>A0ABR4CTD8</accession>
<organism evidence="3 4">
    <name type="scientific">Oculimacula yallundae</name>
    <dbReference type="NCBI Taxonomy" id="86028"/>
    <lineage>
        <taxon>Eukaryota</taxon>
        <taxon>Fungi</taxon>
        <taxon>Dikarya</taxon>
        <taxon>Ascomycota</taxon>
        <taxon>Pezizomycotina</taxon>
        <taxon>Leotiomycetes</taxon>
        <taxon>Helotiales</taxon>
        <taxon>Ploettnerulaceae</taxon>
        <taxon>Oculimacula</taxon>
    </lineage>
</organism>
<proteinExistence type="predicted"/>
<keyword evidence="2" id="KW-0812">Transmembrane</keyword>
<feature type="transmembrane region" description="Helical" evidence="2">
    <location>
        <begin position="81"/>
        <end position="101"/>
    </location>
</feature>
<keyword evidence="2" id="KW-1133">Transmembrane helix</keyword>